<gene>
    <name evidence="2" type="primary">RvY_08861-1</name>
    <name evidence="2" type="synonym">RvY_08861.1</name>
    <name evidence="2" type="ORF">RvY_08861</name>
</gene>
<feature type="compositionally biased region" description="Acidic residues" evidence="1">
    <location>
        <begin position="476"/>
        <end position="486"/>
    </location>
</feature>
<name>A0A1D1VGI0_RAMVA</name>
<feature type="compositionally biased region" description="Basic and acidic residues" evidence="1">
    <location>
        <begin position="487"/>
        <end position="497"/>
    </location>
</feature>
<reference evidence="2 3" key="1">
    <citation type="journal article" date="2016" name="Nat. Commun.">
        <title>Extremotolerant tardigrade genome and improved radiotolerance of human cultured cells by tardigrade-unique protein.</title>
        <authorList>
            <person name="Hashimoto T."/>
            <person name="Horikawa D.D."/>
            <person name="Saito Y."/>
            <person name="Kuwahara H."/>
            <person name="Kozuka-Hata H."/>
            <person name="Shin-I T."/>
            <person name="Minakuchi Y."/>
            <person name="Ohishi K."/>
            <person name="Motoyama A."/>
            <person name="Aizu T."/>
            <person name="Enomoto A."/>
            <person name="Kondo K."/>
            <person name="Tanaka S."/>
            <person name="Hara Y."/>
            <person name="Koshikawa S."/>
            <person name="Sagara H."/>
            <person name="Miura T."/>
            <person name="Yokobori S."/>
            <person name="Miyagawa K."/>
            <person name="Suzuki Y."/>
            <person name="Kubo T."/>
            <person name="Oyama M."/>
            <person name="Kohara Y."/>
            <person name="Fujiyama A."/>
            <person name="Arakawa K."/>
            <person name="Katayama T."/>
            <person name="Toyoda A."/>
            <person name="Kunieda T."/>
        </authorList>
    </citation>
    <scope>NUCLEOTIDE SEQUENCE [LARGE SCALE GENOMIC DNA]</scope>
    <source>
        <strain evidence="2 3">YOKOZUNA-1</strain>
    </source>
</reference>
<feature type="compositionally biased region" description="Polar residues" evidence="1">
    <location>
        <begin position="457"/>
        <end position="475"/>
    </location>
</feature>
<feature type="region of interest" description="Disordered" evidence="1">
    <location>
        <begin position="1"/>
        <end position="48"/>
    </location>
</feature>
<keyword evidence="3" id="KW-1185">Reference proteome</keyword>
<organism evidence="2 3">
    <name type="scientific">Ramazzottius varieornatus</name>
    <name type="common">Water bear</name>
    <name type="synonym">Tardigrade</name>
    <dbReference type="NCBI Taxonomy" id="947166"/>
    <lineage>
        <taxon>Eukaryota</taxon>
        <taxon>Metazoa</taxon>
        <taxon>Ecdysozoa</taxon>
        <taxon>Tardigrada</taxon>
        <taxon>Eutardigrada</taxon>
        <taxon>Parachela</taxon>
        <taxon>Hypsibioidea</taxon>
        <taxon>Ramazzottiidae</taxon>
        <taxon>Ramazzottius</taxon>
    </lineage>
</organism>
<dbReference type="AlphaFoldDB" id="A0A1D1VGI0"/>
<feature type="region of interest" description="Disordered" evidence="1">
    <location>
        <begin position="293"/>
        <end position="321"/>
    </location>
</feature>
<proteinExistence type="predicted"/>
<evidence type="ECO:0000313" key="2">
    <source>
        <dbReference type="EMBL" id="GAU97588.1"/>
    </source>
</evidence>
<evidence type="ECO:0000256" key="1">
    <source>
        <dbReference type="SAM" id="MobiDB-lite"/>
    </source>
</evidence>
<comment type="caution">
    <text evidence="2">The sequence shown here is derived from an EMBL/GenBank/DDBJ whole genome shotgun (WGS) entry which is preliminary data.</text>
</comment>
<feature type="compositionally biased region" description="Low complexity" evidence="1">
    <location>
        <begin position="1"/>
        <end position="14"/>
    </location>
</feature>
<dbReference type="EMBL" id="BDGG01000004">
    <property type="protein sequence ID" value="GAU97588.1"/>
    <property type="molecule type" value="Genomic_DNA"/>
</dbReference>
<sequence>MRKSGATGHPPYYGGPAGPRHCSPGTHPTPQGSFSAHGSHFGGAGPWPGHGSGSSMGFYPSPHEPYASNSQPAYSGYHGSQHASLNSSAAFYGFHPPNTPSLYNRFENFQYPSAGPQPCKEPSAGPKSQKEASTADHDAASSSDSIEVPSAPPKRAQTQVKSRSSKPKPSKSSSMIGHGTCRPDKEIATRRKRKRCFKKPPSLKSRKPVVLVSQPSPPCSSPVEAESEETTKTVLKPTARRRPAEKPKRQKKLVSARVTSEPEVKAPASALSRSSKRTVTEYEEFQEIEEQAKKMRVLSPSKRKARTSSHVKLPTVLNRTQSSGQIKKFTKKIVLGADPAAIQLASEDSLPGTSVRPTQSTQPTAGTVKNLKSVEVVGVMSCTDCKEVKKVLQDVQVKLEKLEVTVDTLKANKSTPPRRPSTPLEDLPDGDEVVDNFPKSDENTQPGEMDLDECPVSNKNSQMNDEVRSVTSDSSDYVDADIDAEQVSDREVSLDRM</sequence>
<protein>
    <submittedName>
        <fullName evidence="2">Uncharacterized protein</fullName>
    </submittedName>
</protein>
<feature type="region of interest" description="Disordered" evidence="1">
    <location>
        <begin position="410"/>
        <end position="497"/>
    </location>
</feature>
<accession>A0A1D1VGI0</accession>
<feature type="compositionally biased region" description="Basic and acidic residues" evidence="1">
    <location>
        <begin position="128"/>
        <end position="139"/>
    </location>
</feature>
<feature type="region of interest" description="Disordered" evidence="1">
    <location>
        <begin position="105"/>
        <end position="279"/>
    </location>
</feature>
<dbReference type="Proteomes" id="UP000186922">
    <property type="component" value="Unassembled WGS sequence"/>
</dbReference>
<evidence type="ECO:0000313" key="3">
    <source>
        <dbReference type="Proteomes" id="UP000186922"/>
    </source>
</evidence>